<comment type="caution">
    <text evidence="1">The sequence shown here is derived from an EMBL/GenBank/DDBJ whole genome shotgun (WGS) entry which is preliminary data.</text>
</comment>
<gene>
    <name evidence="1" type="ORF">VXC91_04215</name>
</gene>
<dbReference type="EMBL" id="JAYWVC010000007">
    <property type="protein sequence ID" value="MED7821208.1"/>
    <property type="molecule type" value="Genomic_DNA"/>
</dbReference>
<evidence type="ECO:0000313" key="1">
    <source>
        <dbReference type="EMBL" id="MED7821208.1"/>
    </source>
</evidence>
<accession>A0ABU7FCX5</accession>
<organism evidence="1 2">
    <name type="scientific">Streptomyces chiangmaiensis</name>
    <dbReference type="NCBI Taxonomy" id="766497"/>
    <lineage>
        <taxon>Bacteria</taxon>
        <taxon>Bacillati</taxon>
        <taxon>Actinomycetota</taxon>
        <taxon>Actinomycetes</taxon>
        <taxon>Kitasatosporales</taxon>
        <taxon>Streptomycetaceae</taxon>
        <taxon>Streptomyces</taxon>
    </lineage>
</organism>
<protein>
    <submittedName>
        <fullName evidence="1">Uncharacterized protein</fullName>
    </submittedName>
</protein>
<keyword evidence="2" id="KW-1185">Reference proteome</keyword>
<reference evidence="1" key="1">
    <citation type="submission" date="2024-01" db="EMBL/GenBank/DDBJ databases">
        <title>First draft genome sequence data of TA4-1, the type strain of Gram-positive actinobacterium Streptomyces chiangmaiensis.</title>
        <authorList>
            <person name="Yasawong M."/>
            <person name="Nantapong N."/>
        </authorList>
    </citation>
    <scope>NUCLEOTIDE SEQUENCE</scope>
    <source>
        <strain evidence="1">TA4-1</strain>
    </source>
</reference>
<name>A0ABU7FCX5_9ACTN</name>
<dbReference type="Proteomes" id="UP001333996">
    <property type="component" value="Unassembled WGS sequence"/>
</dbReference>
<dbReference type="RefSeq" id="WP_329505183.1">
    <property type="nucleotide sequence ID" value="NZ_BAAAYZ010000078.1"/>
</dbReference>
<evidence type="ECO:0000313" key="2">
    <source>
        <dbReference type="Proteomes" id="UP001333996"/>
    </source>
</evidence>
<proteinExistence type="predicted"/>
<sequence length="119" mass="13718">MATVQAQKNRAGEITSDRVKWREGGRRDGEWQSETFDDDTAAGVFCDAVNEAGQHWPPGWVQGRGYVADQVADEDRYRFRNFATRCIENKTGLEEHCRVACMRDLERYVSADSRERRNT</sequence>